<dbReference type="PANTHER" id="PTHR47245:SF2">
    <property type="entry name" value="PEPTIDYL-PROLYL CIS-TRANS ISOMERASE HP_0175-RELATED"/>
    <property type="match status" value="1"/>
</dbReference>
<dbReference type="PROSITE" id="PS51257">
    <property type="entry name" value="PROKAR_LIPOPROTEIN"/>
    <property type="match status" value="1"/>
</dbReference>
<reference evidence="1 2" key="1">
    <citation type="submission" date="2019-09" db="EMBL/GenBank/DDBJ databases">
        <title>Genome sequence of Hymenobacter sp. M3.</title>
        <authorList>
            <person name="Srinivasan S."/>
        </authorList>
    </citation>
    <scope>NUCLEOTIDE SEQUENCE [LARGE SCALE GENOMIC DNA]</scope>
    <source>
        <strain evidence="1 2">M3</strain>
    </source>
</reference>
<dbReference type="Proteomes" id="UP000326380">
    <property type="component" value="Unassembled WGS sequence"/>
</dbReference>
<dbReference type="GO" id="GO:0003755">
    <property type="term" value="F:peptidyl-prolyl cis-trans isomerase activity"/>
    <property type="evidence" value="ECO:0007669"/>
    <property type="project" value="InterPro"/>
</dbReference>
<dbReference type="EMBL" id="VTWU01000002">
    <property type="protein sequence ID" value="KAA9338569.1"/>
    <property type="molecule type" value="Genomic_DNA"/>
</dbReference>
<proteinExistence type="predicted"/>
<dbReference type="Pfam" id="PF13616">
    <property type="entry name" value="Rotamase_3"/>
    <property type="match status" value="1"/>
</dbReference>
<name>A0A7L5A3C6_9BACT</name>
<accession>A0A7L5A3C6</accession>
<gene>
    <name evidence="1" type="ORF">F0P96_06990</name>
</gene>
<dbReference type="Gene3D" id="3.30.1330.60">
    <property type="entry name" value="OmpA-like domain"/>
    <property type="match status" value="1"/>
</dbReference>
<comment type="caution">
    <text evidence="1">The sequence shown here is derived from an EMBL/GenBank/DDBJ whole genome shotgun (WGS) entry which is preliminary data.</text>
</comment>
<dbReference type="InterPro" id="IPR046357">
    <property type="entry name" value="PPIase_dom_sf"/>
</dbReference>
<dbReference type="SUPFAM" id="SSF103088">
    <property type="entry name" value="OmpA-like"/>
    <property type="match status" value="1"/>
</dbReference>
<dbReference type="InterPro" id="IPR023058">
    <property type="entry name" value="PPIase_PpiC_CS"/>
</dbReference>
<dbReference type="RefSeq" id="WP_151078118.1">
    <property type="nucleotide sequence ID" value="NZ_CP047647.1"/>
</dbReference>
<dbReference type="InterPro" id="IPR006665">
    <property type="entry name" value="OmpA-like"/>
</dbReference>
<evidence type="ECO:0000313" key="1">
    <source>
        <dbReference type="EMBL" id="KAA9338569.1"/>
    </source>
</evidence>
<organism evidence="1 2">
    <name type="scientific">Hymenobacter busanensis</name>
    <dbReference type="NCBI Taxonomy" id="2607656"/>
    <lineage>
        <taxon>Bacteria</taxon>
        <taxon>Pseudomonadati</taxon>
        <taxon>Bacteroidota</taxon>
        <taxon>Cytophagia</taxon>
        <taxon>Cytophagales</taxon>
        <taxon>Hymenobacteraceae</taxon>
        <taxon>Hymenobacter</taxon>
    </lineage>
</organism>
<dbReference type="InterPro" id="IPR000297">
    <property type="entry name" value="PPIase_PpiC"/>
</dbReference>
<dbReference type="InterPro" id="IPR050245">
    <property type="entry name" value="PrsA_foldase"/>
</dbReference>
<dbReference type="AlphaFoldDB" id="A0A7L5A3C6"/>
<dbReference type="Pfam" id="PF00691">
    <property type="entry name" value="OmpA"/>
    <property type="match status" value="1"/>
</dbReference>
<dbReference type="Gene3D" id="3.10.50.40">
    <property type="match status" value="2"/>
</dbReference>
<dbReference type="SUPFAM" id="SSF54534">
    <property type="entry name" value="FKBP-like"/>
    <property type="match status" value="2"/>
</dbReference>
<dbReference type="PANTHER" id="PTHR47245">
    <property type="entry name" value="PEPTIDYLPROLYL ISOMERASE"/>
    <property type="match status" value="1"/>
</dbReference>
<protein>
    <submittedName>
        <fullName evidence="1">OmpA family protein</fullName>
    </submittedName>
</protein>
<dbReference type="Pfam" id="PF00639">
    <property type="entry name" value="Rotamase"/>
    <property type="match status" value="1"/>
</dbReference>
<dbReference type="PROSITE" id="PS50198">
    <property type="entry name" value="PPIC_PPIASE_2"/>
    <property type="match status" value="2"/>
</dbReference>
<dbReference type="InterPro" id="IPR036737">
    <property type="entry name" value="OmpA-like_sf"/>
</dbReference>
<sequence length="775" mass="86083">MRSNRILFSSAALATTILAACQASKPTTATTSQPVLMSLGTHEVPASEFAYVYRKNNGTAPDANTKQSVQEYLDLYTNFKLKVLEAEAKGLDTTRAFKAELDGYRQQLAQPYLTEKSVTDHLVREAYDHLQKEVNASHILIRIAPEADPKDTLVAYNKIVALRQRVTGGEDFEKVARETSEDPSARENGGRLGYFTAMQMVYPFEAAAYKTPVGQVSQPIRTRFGYHIIKVNDMRQAQGEIKVAHLMIRATPGMPKADSVTAKKKVDELYSRLKKGENWEKTVAQFSEDAGSAANGGELPPFGTGRMIPSFEEAAFKLQKSGDLSAPVQTPYGWHIIKLIEKQPLASFEQMEPSLKQKVAKDSRSELNRAAFLKRVRVEDKFTEVPTVRDAVLAQADTALVNGRFKADTYLAKFSAAPAGKASKKTTAVSATTPLFTIGTQAYTVKDFATYVEQHQQPRPNTTPAYVAQLQYDQFADQSLLDYERTNLENKHEDYRMLVKEYRDGILLFQLMDEKVWSKAIEDTVGLQKYFAANQAKYQWEPRVQGTVVSAASPELLKQAQQLMAKGRYTVKRNFPATLAFQPGRDALTKPAATQLNSMVEPLVRDTTLTVRVIGQVKAGENKALAQQRAQRVADVLKRKGVPANRVSVATSTRPAAGVAQLEVTTTALVGVEEMMNEKNPLAVQVQQRAFPKGENKVVDGVPQQPGTYTAQQDGRYYAVMVEKVLPAGPKTLAEARGQATSDYQNYLEQEWIKELRQKYPVKVNEAEVSKLVTK</sequence>
<dbReference type="PROSITE" id="PS01096">
    <property type="entry name" value="PPIC_PPIASE_1"/>
    <property type="match status" value="1"/>
</dbReference>
<keyword evidence="2" id="KW-1185">Reference proteome</keyword>
<evidence type="ECO:0000313" key="2">
    <source>
        <dbReference type="Proteomes" id="UP000326380"/>
    </source>
</evidence>